<organism evidence="9 10">
    <name type="scientific">Breznakiella homolactica</name>
    <dbReference type="NCBI Taxonomy" id="2798577"/>
    <lineage>
        <taxon>Bacteria</taxon>
        <taxon>Pseudomonadati</taxon>
        <taxon>Spirochaetota</taxon>
        <taxon>Spirochaetia</taxon>
        <taxon>Spirochaetales</taxon>
        <taxon>Breznakiellaceae</taxon>
        <taxon>Breznakiella</taxon>
    </lineage>
</organism>
<dbReference type="SUPFAM" id="SSF81345">
    <property type="entry name" value="ABC transporter involved in vitamin B12 uptake, BtuC"/>
    <property type="match status" value="1"/>
</dbReference>
<evidence type="ECO:0000256" key="7">
    <source>
        <dbReference type="ARBA" id="ARBA00023136"/>
    </source>
</evidence>
<name>A0A7T8B916_9SPIR</name>
<feature type="transmembrane region" description="Helical" evidence="8">
    <location>
        <begin position="69"/>
        <end position="89"/>
    </location>
</feature>
<dbReference type="AlphaFoldDB" id="A0A7T8B916"/>
<feature type="transmembrane region" description="Helical" evidence="8">
    <location>
        <begin position="203"/>
        <end position="223"/>
    </location>
</feature>
<evidence type="ECO:0000256" key="4">
    <source>
        <dbReference type="ARBA" id="ARBA00022475"/>
    </source>
</evidence>
<proteinExistence type="inferred from homology"/>
<feature type="transmembrane region" description="Helical" evidence="8">
    <location>
        <begin position="321"/>
        <end position="338"/>
    </location>
</feature>
<reference evidence="9" key="1">
    <citation type="submission" date="2021-01" db="EMBL/GenBank/DDBJ databases">
        <title>Description of Breznakiella homolactica.</title>
        <authorList>
            <person name="Song Y."/>
            <person name="Brune A."/>
        </authorList>
    </citation>
    <scope>NUCLEOTIDE SEQUENCE</scope>
    <source>
        <strain evidence="9">RmG30</strain>
    </source>
</reference>
<dbReference type="KEGG" id="bhc:JFL75_10935"/>
<dbReference type="InterPro" id="IPR037294">
    <property type="entry name" value="ABC_BtuC-like"/>
</dbReference>
<keyword evidence="6 8" id="KW-1133">Transmembrane helix</keyword>
<dbReference type="RefSeq" id="WP_215624780.1">
    <property type="nucleotide sequence ID" value="NZ_CP067089.2"/>
</dbReference>
<evidence type="ECO:0000256" key="8">
    <source>
        <dbReference type="SAM" id="Phobius"/>
    </source>
</evidence>
<evidence type="ECO:0000313" key="10">
    <source>
        <dbReference type="Proteomes" id="UP000595917"/>
    </source>
</evidence>
<evidence type="ECO:0000256" key="3">
    <source>
        <dbReference type="ARBA" id="ARBA00022448"/>
    </source>
</evidence>
<dbReference type="GO" id="GO:0022857">
    <property type="term" value="F:transmembrane transporter activity"/>
    <property type="evidence" value="ECO:0007669"/>
    <property type="project" value="InterPro"/>
</dbReference>
<dbReference type="PANTHER" id="PTHR30472">
    <property type="entry name" value="FERRIC ENTEROBACTIN TRANSPORT SYSTEM PERMEASE PROTEIN"/>
    <property type="match status" value="1"/>
</dbReference>
<feature type="transmembrane region" description="Helical" evidence="8">
    <location>
        <begin position="249"/>
        <end position="276"/>
    </location>
</feature>
<comment type="subcellular location">
    <subcellularLocation>
        <location evidence="1">Cell membrane</location>
        <topology evidence="1">Multi-pass membrane protein</topology>
    </subcellularLocation>
</comment>
<feature type="transmembrane region" description="Helical" evidence="8">
    <location>
        <begin position="130"/>
        <end position="148"/>
    </location>
</feature>
<dbReference type="EMBL" id="CP067089">
    <property type="protein sequence ID" value="QQO07475.1"/>
    <property type="molecule type" value="Genomic_DNA"/>
</dbReference>
<feature type="transmembrane region" description="Helical" evidence="8">
    <location>
        <begin position="160"/>
        <end position="183"/>
    </location>
</feature>
<protein>
    <submittedName>
        <fullName evidence="9">Iron ABC transporter permease</fullName>
    </submittedName>
</protein>
<sequence length="348" mass="35989">MENRDAPGAGRRYVLLIILLSLALAAAVVAALFLGTVRLSLEDIQQALLYFAEKEGDGTSWTILFHIRLPRIILALAVGAALSVSGAAFQGFFRNPLADPYVIGASSGAALGAALAVVGGFAGLGPVSPMSLMAFAGALGAVFLAFAISRSAGNPPPAAALLLAGTALSAFFSALLSFILVIHDRDLHRVYYWLLGSLSGASWGQLGVSLPVMAAGCFMLFLCMRPLDLLLQGDEVAESLGVNLRVTRLIIAFGASLATAAAVSAAGVIGFIGLVAPHSVRMMTGPSHRRLLPASALGGALLVLLADIIARIALAPMELPIGIITSLLGAPFFIYLLIRRGRNIGSFS</sequence>
<dbReference type="FunFam" id="1.10.3470.10:FF:000001">
    <property type="entry name" value="Vitamin B12 ABC transporter permease BtuC"/>
    <property type="match status" value="1"/>
</dbReference>
<evidence type="ECO:0000256" key="5">
    <source>
        <dbReference type="ARBA" id="ARBA00022692"/>
    </source>
</evidence>
<keyword evidence="10" id="KW-1185">Reference proteome</keyword>
<keyword evidence="4" id="KW-1003">Cell membrane</keyword>
<feature type="transmembrane region" description="Helical" evidence="8">
    <location>
        <begin position="101"/>
        <end position="124"/>
    </location>
</feature>
<evidence type="ECO:0000256" key="2">
    <source>
        <dbReference type="ARBA" id="ARBA00007935"/>
    </source>
</evidence>
<comment type="similarity">
    <text evidence="2">Belongs to the binding-protein-dependent transport system permease family. FecCD subfamily.</text>
</comment>
<keyword evidence="3" id="KW-0813">Transport</keyword>
<keyword evidence="7 8" id="KW-0472">Membrane</keyword>
<evidence type="ECO:0000313" key="9">
    <source>
        <dbReference type="EMBL" id="QQO07475.1"/>
    </source>
</evidence>
<evidence type="ECO:0000256" key="1">
    <source>
        <dbReference type="ARBA" id="ARBA00004651"/>
    </source>
</evidence>
<evidence type="ECO:0000256" key="6">
    <source>
        <dbReference type="ARBA" id="ARBA00022989"/>
    </source>
</evidence>
<dbReference type="Pfam" id="PF01032">
    <property type="entry name" value="FecCD"/>
    <property type="match status" value="1"/>
</dbReference>
<dbReference type="CDD" id="cd06550">
    <property type="entry name" value="TM_ABC_iron-siderophores_like"/>
    <property type="match status" value="1"/>
</dbReference>
<keyword evidence="5 8" id="KW-0812">Transmembrane</keyword>
<dbReference type="Gene3D" id="1.10.3470.10">
    <property type="entry name" value="ABC transporter involved in vitamin B12 uptake, BtuC"/>
    <property type="match status" value="1"/>
</dbReference>
<dbReference type="PANTHER" id="PTHR30472:SF25">
    <property type="entry name" value="ABC TRANSPORTER PERMEASE PROTEIN MJ0876-RELATED"/>
    <property type="match status" value="1"/>
</dbReference>
<dbReference type="GO" id="GO:0005886">
    <property type="term" value="C:plasma membrane"/>
    <property type="evidence" value="ECO:0007669"/>
    <property type="project" value="UniProtKB-SubCell"/>
</dbReference>
<accession>A0A7T8B916</accession>
<dbReference type="InterPro" id="IPR000522">
    <property type="entry name" value="ABC_transptr_permease_BtuC"/>
</dbReference>
<feature type="transmembrane region" description="Helical" evidence="8">
    <location>
        <begin position="12"/>
        <end position="34"/>
    </location>
</feature>
<gene>
    <name evidence="9" type="ORF">JFL75_10935</name>
</gene>
<dbReference type="Proteomes" id="UP000595917">
    <property type="component" value="Chromosome"/>
</dbReference>
<feature type="transmembrane region" description="Helical" evidence="8">
    <location>
        <begin position="296"/>
        <end position="314"/>
    </location>
</feature>